<comment type="caution">
    <text evidence="2">The sequence shown here is derived from an EMBL/GenBank/DDBJ whole genome shotgun (WGS) entry which is preliminary data.</text>
</comment>
<feature type="non-terminal residue" evidence="2">
    <location>
        <position position="1"/>
    </location>
</feature>
<evidence type="ECO:0000313" key="2">
    <source>
        <dbReference type="EMBL" id="KAH9316345.1"/>
    </source>
</evidence>
<feature type="domain" description="F-box" evidence="1">
    <location>
        <begin position="40"/>
        <end position="86"/>
    </location>
</feature>
<sequence>DWILAFAEMGQMYTLFAGQENPYKTCKDLIKKMIASYSRASVWSETPTDIVERIFSFLPDESILQFRSVSKDLNTLLSSKNFLSGCNRMSNSCSWLILPLENFLAVYSFSTRKWKKIPLLFLPGYEYVWPYALGWGWGRGLLLLLIYGKPYVCNPLIRTYSRLDESVNFDRHKDVAGIVEGDDRESYKIVFLDYKCIEIYNSSNKSLIVVKRDSDHYSVMDKICWNGCLILLLADLNIKVYNIQDFASETLVSLPEEEQWSDCRLVACRSSLVVVLTTIIPGSIILLGASEKFQSMQKDY</sequence>
<dbReference type="Pfam" id="PF00646">
    <property type="entry name" value="F-box"/>
    <property type="match status" value="1"/>
</dbReference>
<dbReference type="EMBL" id="JAHRHJ020000005">
    <property type="protein sequence ID" value="KAH9316345.1"/>
    <property type="molecule type" value="Genomic_DNA"/>
</dbReference>
<dbReference type="InterPro" id="IPR001810">
    <property type="entry name" value="F-box_dom"/>
</dbReference>
<dbReference type="SMART" id="SM00256">
    <property type="entry name" value="FBOX"/>
    <property type="match status" value="1"/>
</dbReference>
<evidence type="ECO:0000259" key="1">
    <source>
        <dbReference type="PROSITE" id="PS50181"/>
    </source>
</evidence>
<protein>
    <recommendedName>
        <fullName evidence="1">F-box domain-containing protein</fullName>
    </recommendedName>
</protein>
<dbReference type="InterPro" id="IPR036047">
    <property type="entry name" value="F-box-like_dom_sf"/>
</dbReference>
<organism evidence="2 3">
    <name type="scientific">Taxus chinensis</name>
    <name type="common">Chinese yew</name>
    <name type="synonym">Taxus wallichiana var. chinensis</name>
    <dbReference type="NCBI Taxonomy" id="29808"/>
    <lineage>
        <taxon>Eukaryota</taxon>
        <taxon>Viridiplantae</taxon>
        <taxon>Streptophyta</taxon>
        <taxon>Embryophyta</taxon>
        <taxon>Tracheophyta</taxon>
        <taxon>Spermatophyta</taxon>
        <taxon>Pinopsida</taxon>
        <taxon>Pinidae</taxon>
        <taxon>Conifers II</taxon>
        <taxon>Cupressales</taxon>
        <taxon>Taxaceae</taxon>
        <taxon>Taxus</taxon>
    </lineage>
</organism>
<dbReference type="Proteomes" id="UP000824469">
    <property type="component" value="Unassembled WGS sequence"/>
</dbReference>
<evidence type="ECO:0000313" key="3">
    <source>
        <dbReference type="Proteomes" id="UP000824469"/>
    </source>
</evidence>
<dbReference type="Gene3D" id="1.20.1280.50">
    <property type="match status" value="1"/>
</dbReference>
<dbReference type="PANTHER" id="PTHR31672">
    <property type="entry name" value="BNACNNG10540D PROTEIN"/>
    <property type="match status" value="1"/>
</dbReference>
<reference evidence="2 3" key="1">
    <citation type="journal article" date="2021" name="Nat. Plants">
        <title>The Taxus genome provides insights into paclitaxel biosynthesis.</title>
        <authorList>
            <person name="Xiong X."/>
            <person name="Gou J."/>
            <person name="Liao Q."/>
            <person name="Li Y."/>
            <person name="Zhou Q."/>
            <person name="Bi G."/>
            <person name="Li C."/>
            <person name="Du R."/>
            <person name="Wang X."/>
            <person name="Sun T."/>
            <person name="Guo L."/>
            <person name="Liang H."/>
            <person name="Lu P."/>
            <person name="Wu Y."/>
            <person name="Zhang Z."/>
            <person name="Ro D.K."/>
            <person name="Shang Y."/>
            <person name="Huang S."/>
            <person name="Yan J."/>
        </authorList>
    </citation>
    <scope>NUCLEOTIDE SEQUENCE [LARGE SCALE GENOMIC DNA]</scope>
    <source>
        <strain evidence="2">Ta-2019</strain>
    </source>
</reference>
<dbReference type="InterPro" id="IPR050796">
    <property type="entry name" value="SCF_F-box_component"/>
</dbReference>
<gene>
    <name evidence="2" type="ORF">KI387_024972</name>
</gene>
<dbReference type="AlphaFoldDB" id="A0AA38G753"/>
<dbReference type="PROSITE" id="PS50181">
    <property type="entry name" value="FBOX"/>
    <property type="match status" value="1"/>
</dbReference>
<accession>A0AA38G753</accession>
<dbReference type="SUPFAM" id="SSF81383">
    <property type="entry name" value="F-box domain"/>
    <property type="match status" value="1"/>
</dbReference>
<dbReference type="PANTHER" id="PTHR31672:SF2">
    <property type="entry name" value="F-BOX DOMAIN-CONTAINING PROTEIN"/>
    <property type="match status" value="1"/>
</dbReference>
<keyword evidence="3" id="KW-1185">Reference proteome</keyword>
<proteinExistence type="predicted"/>
<name>A0AA38G753_TAXCH</name>